<comment type="caution">
    <text evidence="2">The sequence shown here is derived from an EMBL/GenBank/DDBJ whole genome shotgun (WGS) entry which is preliminary data.</text>
</comment>
<keyword evidence="3" id="KW-1185">Reference proteome</keyword>
<name>A0A7Z0CI46_9MICO</name>
<feature type="region of interest" description="Disordered" evidence="1">
    <location>
        <begin position="1"/>
        <end position="33"/>
    </location>
</feature>
<evidence type="ECO:0000256" key="1">
    <source>
        <dbReference type="SAM" id="MobiDB-lite"/>
    </source>
</evidence>
<evidence type="ECO:0000313" key="3">
    <source>
        <dbReference type="Proteomes" id="UP000547973"/>
    </source>
</evidence>
<reference evidence="2 3" key="1">
    <citation type="submission" date="2020-07" db="EMBL/GenBank/DDBJ databases">
        <title>Sequencing the genomes of 1000 actinobacteria strains.</title>
        <authorList>
            <person name="Klenk H.-P."/>
        </authorList>
    </citation>
    <scope>NUCLEOTIDE SEQUENCE [LARGE SCALE GENOMIC DNA]</scope>
    <source>
        <strain evidence="2 3">DSM 19970</strain>
    </source>
</reference>
<protein>
    <submittedName>
        <fullName evidence="2">Uncharacterized protein</fullName>
    </submittedName>
</protein>
<gene>
    <name evidence="2" type="ORF">BKA03_001623</name>
</gene>
<sequence>MTDTKKLTPHANEGPADEAKTWESSTSTLAPLDHERIERIRRIEADEQSRKASRELDDLIAEMERRPRTDNAPLAFSEALNRRTANDLASRGFDLGYLANLFGLPLTHRATALSRISDAA</sequence>
<organism evidence="2 3">
    <name type="scientific">Demequina lutea</name>
    <dbReference type="NCBI Taxonomy" id="431489"/>
    <lineage>
        <taxon>Bacteria</taxon>
        <taxon>Bacillati</taxon>
        <taxon>Actinomycetota</taxon>
        <taxon>Actinomycetes</taxon>
        <taxon>Micrococcales</taxon>
        <taxon>Demequinaceae</taxon>
        <taxon>Demequina</taxon>
    </lineage>
</organism>
<accession>A0A7Z0CI46</accession>
<proteinExistence type="predicted"/>
<dbReference type="AlphaFoldDB" id="A0A7Z0CI46"/>
<dbReference type="Proteomes" id="UP000547973">
    <property type="component" value="Unassembled WGS sequence"/>
</dbReference>
<evidence type="ECO:0000313" key="2">
    <source>
        <dbReference type="EMBL" id="NYI41504.1"/>
    </source>
</evidence>
<dbReference type="EMBL" id="JACBZO010000001">
    <property type="protein sequence ID" value="NYI41504.1"/>
    <property type="molecule type" value="Genomic_DNA"/>
</dbReference>